<dbReference type="OrthoDB" id="1055148at2759"/>
<sequence>MDVLLVCASLVLTITITWLIAAFIARLVRSTEKNSSLKTPPGPPSWPLLGKLSLSSYTLPLKDSVEWSKKYGPVVSLKQGSVDIVILSDNQQIKETLSRPELQDRPTTWGLSSVQKGFSTFNGQKWKENRDFTMRALAKLGGGYEIMRQHIQFEAMHLADTLGSHHGRPVASFLYTHRSHINSICQFLLGYRYDLNDPRFAPLQEALCSFKLQTAAAPIEHRAAWLRRVLIEPLLPRCVSANRRRKISKLNIVLREFVERNNRTKSSGRATSYIELYMDKIREAKNPDEGYFTEDTLVGNMVDIMMGAATSGNFYLHWHLLNVASHPTTLQADLQQEIDTVVGSDRSPHWEDHTRMPLTMATIWEMFRWKLATPFNIPRAVKEDTNINGYDVGKGTVVFSNLMTAHRDRQLWENPDKFDPSRFLNADDKAKTTRPDGLLSFSVGRRTCPGENMAMVEMFLYLTTLLQQFRILAEDDKPIIITPFGPSPELIDTKLRFVRRTHKLQKKTLPISTGVIQPVCLSSFQQ</sequence>
<dbReference type="GO" id="GO:0005789">
    <property type="term" value="C:endoplasmic reticulum membrane"/>
    <property type="evidence" value="ECO:0007669"/>
    <property type="project" value="UniProtKB-SubCell"/>
</dbReference>
<evidence type="ECO:0000256" key="12">
    <source>
        <dbReference type="ARBA" id="ARBA00023033"/>
    </source>
</evidence>
<evidence type="ECO:0000256" key="4">
    <source>
        <dbReference type="ARBA" id="ARBA00004406"/>
    </source>
</evidence>
<evidence type="ECO:0000256" key="9">
    <source>
        <dbReference type="ARBA" id="ARBA00022848"/>
    </source>
</evidence>
<keyword evidence="10 15" id="KW-0560">Oxidoreductase</keyword>
<protein>
    <submittedName>
        <fullName evidence="16">Putative cytochrome</fullName>
    </submittedName>
</protein>
<evidence type="ECO:0000256" key="13">
    <source>
        <dbReference type="ARBA" id="ARBA00023136"/>
    </source>
</evidence>
<keyword evidence="11 14" id="KW-0408">Iron</keyword>
<keyword evidence="13" id="KW-0472">Membrane</keyword>
<evidence type="ECO:0000256" key="5">
    <source>
        <dbReference type="ARBA" id="ARBA00010617"/>
    </source>
</evidence>
<evidence type="ECO:0000256" key="14">
    <source>
        <dbReference type="PIRSR" id="PIRSR602401-1"/>
    </source>
</evidence>
<keyword evidence="7 14" id="KW-0479">Metal-binding</keyword>
<name>A0A6M2D2U2_RHIMP</name>
<dbReference type="FunFam" id="1.10.630.10:FF:000238">
    <property type="entry name" value="Cytochrome P450 2A6"/>
    <property type="match status" value="1"/>
</dbReference>
<evidence type="ECO:0000256" key="7">
    <source>
        <dbReference type="ARBA" id="ARBA00022723"/>
    </source>
</evidence>
<dbReference type="AlphaFoldDB" id="A0A6M2D2U2"/>
<keyword evidence="6 14" id="KW-0349">Heme</keyword>
<dbReference type="InterPro" id="IPR002401">
    <property type="entry name" value="Cyt_P450_E_grp-I"/>
</dbReference>
<keyword evidence="8" id="KW-0256">Endoplasmic reticulum</keyword>
<evidence type="ECO:0000256" key="2">
    <source>
        <dbReference type="ARBA" id="ARBA00003690"/>
    </source>
</evidence>
<dbReference type="GO" id="GO:0005506">
    <property type="term" value="F:iron ion binding"/>
    <property type="evidence" value="ECO:0007669"/>
    <property type="project" value="InterPro"/>
</dbReference>
<evidence type="ECO:0000313" key="16">
    <source>
        <dbReference type="EMBL" id="NOV39791.1"/>
    </source>
</evidence>
<evidence type="ECO:0000256" key="6">
    <source>
        <dbReference type="ARBA" id="ARBA00022617"/>
    </source>
</evidence>
<dbReference type="Gene3D" id="1.10.630.10">
    <property type="entry name" value="Cytochrome P450"/>
    <property type="match status" value="1"/>
</dbReference>
<dbReference type="InterPro" id="IPR001128">
    <property type="entry name" value="Cyt_P450"/>
</dbReference>
<evidence type="ECO:0000256" key="3">
    <source>
        <dbReference type="ARBA" id="ARBA00004174"/>
    </source>
</evidence>
<dbReference type="EMBL" id="GHWJ01007054">
    <property type="protein sequence ID" value="NOV39791.1"/>
    <property type="molecule type" value="Transcribed_RNA"/>
</dbReference>
<feature type="binding site" description="axial binding residue" evidence="14">
    <location>
        <position position="448"/>
    </location>
    <ligand>
        <name>heme</name>
        <dbReference type="ChEBI" id="CHEBI:30413"/>
    </ligand>
    <ligandPart>
        <name>Fe</name>
        <dbReference type="ChEBI" id="CHEBI:18248"/>
    </ligandPart>
</feature>
<keyword evidence="12 15" id="KW-0503">Monooxygenase</keyword>
<evidence type="ECO:0000256" key="1">
    <source>
        <dbReference type="ARBA" id="ARBA00001971"/>
    </source>
</evidence>
<dbReference type="GO" id="GO:0006805">
    <property type="term" value="P:xenobiotic metabolic process"/>
    <property type="evidence" value="ECO:0007669"/>
    <property type="project" value="TreeGrafter"/>
</dbReference>
<keyword evidence="9" id="KW-0492">Microsome</keyword>
<comment type="subcellular location">
    <subcellularLocation>
        <location evidence="4">Endoplasmic reticulum membrane</location>
        <topology evidence="4">Peripheral membrane protein</topology>
    </subcellularLocation>
    <subcellularLocation>
        <location evidence="3">Microsome membrane</location>
        <topology evidence="3">Peripheral membrane protein</topology>
    </subcellularLocation>
</comment>
<evidence type="ECO:0000256" key="11">
    <source>
        <dbReference type="ARBA" id="ARBA00023004"/>
    </source>
</evidence>
<organism evidence="16">
    <name type="scientific">Rhipicephalus microplus</name>
    <name type="common">Cattle tick</name>
    <name type="synonym">Boophilus microplus</name>
    <dbReference type="NCBI Taxonomy" id="6941"/>
    <lineage>
        <taxon>Eukaryota</taxon>
        <taxon>Metazoa</taxon>
        <taxon>Ecdysozoa</taxon>
        <taxon>Arthropoda</taxon>
        <taxon>Chelicerata</taxon>
        <taxon>Arachnida</taxon>
        <taxon>Acari</taxon>
        <taxon>Parasitiformes</taxon>
        <taxon>Ixodida</taxon>
        <taxon>Ixodoidea</taxon>
        <taxon>Ixodidae</taxon>
        <taxon>Rhipicephalinae</taxon>
        <taxon>Rhipicephalus</taxon>
        <taxon>Boophilus</taxon>
    </lineage>
</organism>
<reference evidence="16" key="1">
    <citation type="submission" date="2019-09" db="EMBL/GenBank/DDBJ databases">
        <title>Organ-specific transcriptomic study of the physiology of the cattle tick, Rhipicephalus microplus.</title>
        <authorList>
            <person name="Tirloni L."/>
            <person name="Braz G."/>
            <person name="Gandara A.C.P."/>
            <person name="Sabadin G.A."/>
            <person name="da Silva R.M."/>
            <person name="Guizzo M.G."/>
            <person name="Machado J.A."/>
            <person name="Costa E.P."/>
            <person name="Gomes H.F."/>
            <person name="Moraes J."/>
            <person name="Mota M.B.S."/>
            <person name="Mesquita R.D."/>
            <person name="Alvarenga P.H."/>
            <person name="Alves F."/>
            <person name="Seixas A."/>
            <person name="da Fonseca R.N."/>
            <person name="Fogaca A."/>
            <person name="Logullo C."/>
            <person name="Tanaka A."/>
            <person name="Daffre S."/>
            <person name="Termignoni C."/>
            <person name="Vaz I.S.Jr."/>
            <person name="Oliveira P.L."/>
            <person name="Ribeiro J.M."/>
        </authorList>
    </citation>
    <scope>NUCLEOTIDE SEQUENCE</scope>
    <source>
        <strain evidence="16">Porto Alegre</strain>
    </source>
</reference>
<comment type="cofactor">
    <cofactor evidence="1 14">
        <name>heme</name>
        <dbReference type="ChEBI" id="CHEBI:30413"/>
    </cofactor>
</comment>
<dbReference type="GO" id="GO:0006082">
    <property type="term" value="P:organic acid metabolic process"/>
    <property type="evidence" value="ECO:0007669"/>
    <property type="project" value="TreeGrafter"/>
</dbReference>
<dbReference type="VEuPathDB" id="VectorBase:LOC119169660"/>
<proteinExistence type="inferred from homology"/>
<dbReference type="PROSITE" id="PS00086">
    <property type="entry name" value="CYTOCHROME_P450"/>
    <property type="match status" value="1"/>
</dbReference>
<comment type="function">
    <text evidence="2">May be involved in the metabolism of insect hormones and in the breakdown of synthetic insecticides.</text>
</comment>
<dbReference type="InterPro" id="IPR050182">
    <property type="entry name" value="Cytochrome_P450_fam2"/>
</dbReference>
<evidence type="ECO:0000256" key="10">
    <source>
        <dbReference type="ARBA" id="ARBA00023002"/>
    </source>
</evidence>
<evidence type="ECO:0000256" key="15">
    <source>
        <dbReference type="RuleBase" id="RU000461"/>
    </source>
</evidence>
<dbReference type="GO" id="GO:0020037">
    <property type="term" value="F:heme binding"/>
    <property type="evidence" value="ECO:0007669"/>
    <property type="project" value="InterPro"/>
</dbReference>
<evidence type="ECO:0000256" key="8">
    <source>
        <dbReference type="ARBA" id="ARBA00022824"/>
    </source>
</evidence>
<dbReference type="PRINTS" id="PR00463">
    <property type="entry name" value="EP450I"/>
</dbReference>
<accession>A0A6M2D2U2</accession>
<dbReference type="PANTHER" id="PTHR24300">
    <property type="entry name" value="CYTOCHROME P450 508A4-RELATED"/>
    <property type="match status" value="1"/>
</dbReference>
<dbReference type="PANTHER" id="PTHR24300:SF375">
    <property type="entry name" value="CYTOCHROME P450 FAMILY"/>
    <property type="match status" value="1"/>
</dbReference>
<dbReference type="InterPro" id="IPR017972">
    <property type="entry name" value="Cyt_P450_CS"/>
</dbReference>
<dbReference type="SUPFAM" id="SSF48264">
    <property type="entry name" value="Cytochrome P450"/>
    <property type="match status" value="1"/>
</dbReference>
<dbReference type="GO" id="GO:0016712">
    <property type="term" value="F:oxidoreductase activity, acting on paired donors, with incorporation or reduction of molecular oxygen, reduced flavin or flavoprotein as one donor, and incorporation of one atom of oxygen"/>
    <property type="evidence" value="ECO:0007669"/>
    <property type="project" value="TreeGrafter"/>
</dbReference>
<dbReference type="InterPro" id="IPR036396">
    <property type="entry name" value="Cyt_P450_sf"/>
</dbReference>
<dbReference type="Pfam" id="PF00067">
    <property type="entry name" value="p450"/>
    <property type="match status" value="1"/>
</dbReference>
<comment type="similarity">
    <text evidence="5 15">Belongs to the cytochrome P450 family.</text>
</comment>